<organism evidence="1 2">
    <name type="scientific">Neobacillus piezotolerans</name>
    <dbReference type="NCBI Taxonomy" id="2259171"/>
    <lineage>
        <taxon>Bacteria</taxon>
        <taxon>Bacillati</taxon>
        <taxon>Bacillota</taxon>
        <taxon>Bacilli</taxon>
        <taxon>Bacillales</taxon>
        <taxon>Bacillaceae</taxon>
        <taxon>Neobacillus</taxon>
    </lineage>
</organism>
<gene>
    <name evidence="1" type="ORF">DRW41_16380</name>
</gene>
<name>A0A3D8GNA7_9BACI</name>
<dbReference type="Proteomes" id="UP000257144">
    <property type="component" value="Unassembled WGS sequence"/>
</dbReference>
<accession>A0A3D8GNA7</accession>
<proteinExistence type="predicted"/>
<reference evidence="1 2" key="1">
    <citation type="submission" date="2018-07" db="EMBL/GenBank/DDBJ databases">
        <title>Bacillus sp. YLB-04 draft genome sequence.</title>
        <authorList>
            <person name="Yu L."/>
            <person name="Tang X."/>
        </authorList>
    </citation>
    <scope>NUCLEOTIDE SEQUENCE [LARGE SCALE GENOMIC DNA]</scope>
    <source>
        <strain evidence="1 2">YLB-04</strain>
    </source>
</reference>
<keyword evidence="2" id="KW-1185">Reference proteome</keyword>
<comment type="caution">
    <text evidence="1">The sequence shown here is derived from an EMBL/GenBank/DDBJ whole genome shotgun (WGS) entry which is preliminary data.</text>
</comment>
<sequence length="100" mass="11695">MIKNYGENEIIEKIDRVIKEKQESKLAPGKSPTIKKNELEAYLEGLAKASSIQFTKKSSALKTMYLAEYNNRQVQLELFYRYSNFYTRHQAIILSDEIKD</sequence>
<dbReference type="RefSeq" id="WP_115453097.1">
    <property type="nucleotide sequence ID" value="NZ_QNQT01000008.1"/>
</dbReference>
<dbReference type="OrthoDB" id="2888759at2"/>
<protein>
    <submittedName>
        <fullName evidence="1">Uncharacterized protein</fullName>
    </submittedName>
</protein>
<evidence type="ECO:0000313" key="1">
    <source>
        <dbReference type="EMBL" id="RDU35719.1"/>
    </source>
</evidence>
<dbReference type="AlphaFoldDB" id="A0A3D8GNA7"/>
<dbReference type="EMBL" id="QNQT01000008">
    <property type="protein sequence ID" value="RDU35719.1"/>
    <property type="molecule type" value="Genomic_DNA"/>
</dbReference>
<evidence type="ECO:0000313" key="2">
    <source>
        <dbReference type="Proteomes" id="UP000257144"/>
    </source>
</evidence>